<keyword evidence="2" id="KW-1133">Transmembrane helix</keyword>
<evidence type="ECO:0000256" key="1">
    <source>
        <dbReference type="SAM" id="MobiDB-lite"/>
    </source>
</evidence>
<dbReference type="PANTHER" id="PTHR33680">
    <property type="entry name" value="OS07G0190500 PROTEIN"/>
    <property type="match status" value="1"/>
</dbReference>
<evidence type="ECO:0000313" key="3">
    <source>
        <dbReference type="EMBL" id="SPT18997.1"/>
    </source>
</evidence>
<accession>A0A7H4LK59</accession>
<feature type="region of interest" description="Disordered" evidence="1">
    <location>
        <begin position="1"/>
        <end position="42"/>
    </location>
</feature>
<organism evidence="3 4">
    <name type="scientific">Triticum aestivum</name>
    <name type="common">Wheat</name>
    <dbReference type="NCBI Taxonomy" id="4565"/>
    <lineage>
        <taxon>Eukaryota</taxon>
        <taxon>Viridiplantae</taxon>
        <taxon>Streptophyta</taxon>
        <taxon>Embryophyta</taxon>
        <taxon>Tracheophyta</taxon>
        <taxon>Spermatophyta</taxon>
        <taxon>Magnoliopsida</taxon>
        <taxon>Liliopsida</taxon>
        <taxon>Poales</taxon>
        <taxon>Poaceae</taxon>
        <taxon>BOP clade</taxon>
        <taxon>Pooideae</taxon>
        <taxon>Triticodae</taxon>
        <taxon>Triticeae</taxon>
        <taxon>Triticinae</taxon>
        <taxon>Triticum</taxon>
    </lineage>
</organism>
<dbReference type="EMBL" id="LS480641">
    <property type="protein sequence ID" value="SPT18997.1"/>
    <property type="molecule type" value="Genomic_DNA"/>
</dbReference>
<feature type="transmembrane region" description="Helical" evidence="2">
    <location>
        <begin position="176"/>
        <end position="194"/>
    </location>
</feature>
<protein>
    <submittedName>
        <fullName evidence="3">Uncharacterized protein</fullName>
    </submittedName>
</protein>
<dbReference type="PANTHER" id="PTHR33680:SF7">
    <property type="entry name" value="OS02G0474200 PROTEIN"/>
    <property type="match status" value="1"/>
</dbReference>
<sequence>MEWSGSLSRSLGKGASPHAGTSSSARRRRRFAGMNSSGRPPGSALAQRLCGLLMPLIECDDCTRKVLRLTSSTPKHPGWVFFKCENDGDDGCSFWFWEGQYIDLLIERNLIDVSALLSTIEGNDAAACATRGEATSTSSEPKMKKEECKIKNPQINNECMEKILVQLVGAITEVGNLLKCILVVLVFFALAILAKIW</sequence>
<proteinExistence type="predicted"/>
<reference evidence="3 4" key="1">
    <citation type="submission" date="2018-05" db="EMBL/GenBank/DDBJ databases">
        <authorList>
            <person name="Thind KAUR A."/>
        </authorList>
    </citation>
    <scope>NUCLEOTIDE SEQUENCE [LARGE SCALE GENOMIC DNA]</scope>
</reference>
<keyword evidence="2" id="KW-0812">Transmembrane</keyword>
<gene>
    <name evidence="3" type="ORF">CAMPLR22A2D_LOCUS3611</name>
</gene>
<name>A0A7H4LK59_WHEAT</name>
<evidence type="ECO:0000256" key="2">
    <source>
        <dbReference type="SAM" id="Phobius"/>
    </source>
</evidence>
<evidence type="ECO:0000313" key="4">
    <source>
        <dbReference type="Proteomes" id="UP000280104"/>
    </source>
</evidence>
<dbReference type="Proteomes" id="UP000280104">
    <property type="component" value="Chromosome II"/>
</dbReference>
<keyword evidence="2" id="KW-0472">Membrane</keyword>
<dbReference type="AlphaFoldDB" id="A0A7H4LK59"/>